<feature type="region of interest" description="Disordered" evidence="1">
    <location>
        <begin position="128"/>
        <end position="151"/>
    </location>
</feature>
<feature type="transmembrane region" description="Helical" evidence="2">
    <location>
        <begin position="12"/>
        <end position="33"/>
    </location>
</feature>
<evidence type="ECO:0000256" key="1">
    <source>
        <dbReference type="SAM" id="MobiDB-lite"/>
    </source>
</evidence>
<keyword evidence="2" id="KW-0472">Membrane</keyword>
<keyword evidence="2" id="KW-1133">Transmembrane helix</keyword>
<evidence type="ECO:0000256" key="2">
    <source>
        <dbReference type="SAM" id="Phobius"/>
    </source>
</evidence>
<sequence>MTKTNRRNWRRLLAGALIAIVVLVLLITAIILLTGSPESGSARTTTTASSITLEEWLGGWLSAKSFNGTWLSVDYFKRSRASKQTFQNFEVCKTFHIVFDTNGSLKPSLERDDNEERLGEVCHPNRRRSWTNKAESEADIGGMRTTQQFSS</sequence>
<dbReference type="EMBL" id="JAHXZJ010000002">
    <property type="protein sequence ID" value="KAH0563927.1"/>
    <property type="molecule type" value="Genomic_DNA"/>
</dbReference>
<dbReference type="Proteomes" id="UP000826195">
    <property type="component" value="Unassembled WGS sequence"/>
</dbReference>
<evidence type="ECO:0000313" key="4">
    <source>
        <dbReference type="Proteomes" id="UP000826195"/>
    </source>
</evidence>
<organism evidence="3 4">
    <name type="scientific">Cotesia glomerata</name>
    <name type="common">Lepidopteran parasitic wasp</name>
    <name type="synonym">Apanteles glomeratus</name>
    <dbReference type="NCBI Taxonomy" id="32391"/>
    <lineage>
        <taxon>Eukaryota</taxon>
        <taxon>Metazoa</taxon>
        <taxon>Ecdysozoa</taxon>
        <taxon>Arthropoda</taxon>
        <taxon>Hexapoda</taxon>
        <taxon>Insecta</taxon>
        <taxon>Pterygota</taxon>
        <taxon>Neoptera</taxon>
        <taxon>Endopterygota</taxon>
        <taxon>Hymenoptera</taxon>
        <taxon>Apocrita</taxon>
        <taxon>Ichneumonoidea</taxon>
        <taxon>Braconidae</taxon>
        <taxon>Microgastrinae</taxon>
        <taxon>Cotesia</taxon>
    </lineage>
</organism>
<dbReference type="AlphaFoldDB" id="A0AAV7ILM3"/>
<accession>A0AAV7ILM3</accession>
<keyword evidence="2" id="KW-0812">Transmembrane</keyword>
<gene>
    <name evidence="3" type="ORF">KQX54_008145</name>
</gene>
<keyword evidence="4" id="KW-1185">Reference proteome</keyword>
<protein>
    <submittedName>
        <fullName evidence="3">Uncharacterized protein</fullName>
    </submittedName>
</protein>
<name>A0AAV7ILM3_COTGL</name>
<proteinExistence type="predicted"/>
<comment type="caution">
    <text evidence="3">The sequence shown here is derived from an EMBL/GenBank/DDBJ whole genome shotgun (WGS) entry which is preliminary data.</text>
</comment>
<evidence type="ECO:0000313" key="3">
    <source>
        <dbReference type="EMBL" id="KAH0563927.1"/>
    </source>
</evidence>
<reference evidence="3 4" key="1">
    <citation type="journal article" date="2021" name="J. Hered.">
        <title>A chromosome-level genome assembly of the parasitoid wasp, Cotesia glomerata (Hymenoptera: Braconidae).</title>
        <authorList>
            <person name="Pinto B.J."/>
            <person name="Weis J.J."/>
            <person name="Gamble T."/>
            <person name="Ode P.J."/>
            <person name="Paul R."/>
            <person name="Zaspel J.M."/>
        </authorList>
    </citation>
    <scope>NUCLEOTIDE SEQUENCE [LARGE SCALE GENOMIC DNA]</scope>
    <source>
        <strain evidence="3">CgM1</strain>
    </source>
</reference>